<dbReference type="Proteomes" id="UP000297982">
    <property type="component" value="Unassembled WGS sequence"/>
</dbReference>
<name>A0A4Z0H106_9BACI</name>
<dbReference type="AlphaFoldDB" id="A0A4Z0H106"/>
<proteinExistence type="predicted"/>
<comment type="caution">
    <text evidence="2">The sequence shown here is derived from an EMBL/GenBank/DDBJ whole genome shotgun (WGS) entry which is preliminary data.</text>
</comment>
<evidence type="ECO:0000313" key="3">
    <source>
        <dbReference type="Proteomes" id="UP000297982"/>
    </source>
</evidence>
<feature type="transmembrane region" description="Helical" evidence="1">
    <location>
        <begin position="12"/>
        <end position="30"/>
    </location>
</feature>
<reference evidence="2 3" key="1">
    <citation type="journal article" date="2003" name="Int. J. Syst. Evol. Microbiol.">
        <title>Halobacillus salinus sp. nov., isolated from a salt lake on the coast of the East Sea in Korea.</title>
        <authorList>
            <person name="Yoon J.H."/>
            <person name="Kang K.H."/>
            <person name="Park Y.H."/>
        </authorList>
    </citation>
    <scope>NUCLEOTIDE SEQUENCE [LARGE SCALE GENOMIC DNA]</scope>
    <source>
        <strain evidence="2 3">HSL-3</strain>
    </source>
</reference>
<evidence type="ECO:0000313" key="2">
    <source>
        <dbReference type="EMBL" id="TGB03800.1"/>
    </source>
</evidence>
<protein>
    <submittedName>
        <fullName evidence="2">Uncharacterized protein</fullName>
    </submittedName>
</protein>
<keyword evidence="1" id="KW-0812">Transmembrane</keyword>
<accession>A0A4Z0H106</accession>
<evidence type="ECO:0000256" key="1">
    <source>
        <dbReference type="SAM" id="Phobius"/>
    </source>
</evidence>
<feature type="transmembrane region" description="Helical" evidence="1">
    <location>
        <begin position="36"/>
        <end position="56"/>
    </location>
</feature>
<keyword evidence="1" id="KW-1133">Transmembrane helix</keyword>
<keyword evidence="1" id="KW-0472">Membrane</keyword>
<dbReference type="RefSeq" id="WP_135326510.1">
    <property type="nucleotide sequence ID" value="NZ_SRJC01000001.1"/>
</dbReference>
<organism evidence="2 3">
    <name type="scientific">Halobacillus salinus</name>
    <dbReference type="NCBI Taxonomy" id="192814"/>
    <lineage>
        <taxon>Bacteria</taxon>
        <taxon>Bacillati</taxon>
        <taxon>Bacillota</taxon>
        <taxon>Bacilli</taxon>
        <taxon>Bacillales</taxon>
        <taxon>Bacillaceae</taxon>
        <taxon>Halobacillus</taxon>
    </lineage>
</organism>
<feature type="transmembrane region" description="Helical" evidence="1">
    <location>
        <begin position="68"/>
        <end position="89"/>
    </location>
</feature>
<sequence length="96" mass="10295">MLENKWIQSGSSWSALALNIIPVLIFFSVVSGEGGSMPIVFTLLSLTIVLSVFAIYVNRGKNILNTRVAVLGLSFSIGITMFMLAVASVTDLSQIT</sequence>
<keyword evidence="3" id="KW-1185">Reference proteome</keyword>
<dbReference type="EMBL" id="SRJC01000001">
    <property type="protein sequence ID" value="TGB03800.1"/>
    <property type="molecule type" value="Genomic_DNA"/>
</dbReference>
<gene>
    <name evidence="2" type="ORF">E4663_01980</name>
</gene>